<evidence type="ECO:0000313" key="4">
    <source>
        <dbReference type="EMBL" id="OCL13197.1"/>
    </source>
</evidence>
<reference evidence="4 5" key="1">
    <citation type="journal article" date="2016" name="Nat. Commun.">
        <title>Ectomycorrhizal ecology is imprinted in the genome of the dominant symbiotic fungus Cenococcum geophilum.</title>
        <authorList>
            <consortium name="DOE Joint Genome Institute"/>
            <person name="Peter M."/>
            <person name="Kohler A."/>
            <person name="Ohm R.A."/>
            <person name="Kuo A."/>
            <person name="Krutzmann J."/>
            <person name="Morin E."/>
            <person name="Arend M."/>
            <person name="Barry K.W."/>
            <person name="Binder M."/>
            <person name="Choi C."/>
            <person name="Clum A."/>
            <person name="Copeland A."/>
            <person name="Grisel N."/>
            <person name="Haridas S."/>
            <person name="Kipfer T."/>
            <person name="LaButti K."/>
            <person name="Lindquist E."/>
            <person name="Lipzen A."/>
            <person name="Maire R."/>
            <person name="Meier B."/>
            <person name="Mihaltcheva S."/>
            <person name="Molinier V."/>
            <person name="Murat C."/>
            <person name="Poggeler S."/>
            <person name="Quandt C.A."/>
            <person name="Sperisen C."/>
            <person name="Tritt A."/>
            <person name="Tisserant E."/>
            <person name="Crous P.W."/>
            <person name="Henrissat B."/>
            <person name="Nehls U."/>
            <person name="Egli S."/>
            <person name="Spatafora J.W."/>
            <person name="Grigoriev I.V."/>
            <person name="Martin F.M."/>
        </authorList>
    </citation>
    <scope>NUCLEOTIDE SEQUENCE [LARGE SCALE GENOMIC DNA]</scope>
    <source>
        <strain evidence="4 5">CBS 207.34</strain>
    </source>
</reference>
<dbReference type="PANTHER" id="PTHR31956">
    <property type="entry name" value="NON-SPECIFIC PHOSPHOLIPASE C4-RELATED"/>
    <property type="match status" value="1"/>
</dbReference>
<dbReference type="Pfam" id="PF04185">
    <property type="entry name" value="Phosphoesterase"/>
    <property type="match status" value="1"/>
</dbReference>
<dbReference type="InterPro" id="IPR017850">
    <property type="entry name" value="Alkaline_phosphatase_core_sf"/>
</dbReference>
<dbReference type="PANTHER" id="PTHR31956:SF1">
    <property type="entry name" value="NON-SPECIFIC PHOSPHOLIPASE C1"/>
    <property type="match status" value="1"/>
</dbReference>
<feature type="chain" id="PRO_5034405818" evidence="3">
    <location>
        <begin position="20"/>
        <end position="472"/>
    </location>
</feature>
<keyword evidence="3" id="KW-0732">Signal</keyword>
<dbReference type="GO" id="GO:0042578">
    <property type="term" value="F:phosphoric ester hydrolase activity"/>
    <property type="evidence" value="ECO:0007669"/>
    <property type="project" value="UniProtKB-ARBA"/>
</dbReference>
<dbReference type="AlphaFoldDB" id="A0A8E2F9N4"/>
<feature type="region of interest" description="Disordered" evidence="2">
    <location>
        <begin position="431"/>
        <end position="455"/>
    </location>
</feature>
<dbReference type="EMBL" id="KV748768">
    <property type="protein sequence ID" value="OCL13197.1"/>
    <property type="molecule type" value="Genomic_DNA"/>
</dbReference>
<accession>A0A8E2F9N4</accession>
<feature type="compositionally biased region" description="Polar residues" evidence="2">
    <location>
        <begin position="431"/>
        <end position="442"/>
    </location>
</feature>
<dbReference type="GO" id="GO:0009395">
    <property type="term" value="P:phospholipid catabolic process"/>
    <property type="evidence" value="ECO:0007669"/>
    <property type="project" value="TreeGrafter"/>
</dbReference>
<organism evidence="4 5">
    <name type="scientific">Glonium stellatum</name>
    <dbReference type="NCBI Taxonomy" id="574774"/>
    <lineage>
        <taxon>Eukaryota</taxon>
        <taxon>Fungi</taxon>
        <taxon>Dikarya</taxon>
        <taxon>Ascomycota</taxon>
        <taxon>Pezizomycotina</taxon>
        <taxon>Dothideomycetes</taxon>
        <taxon>Pleosporomycetidae</taxon>
        <taxon>Gloniales</taxon>
        <taxon>Gloniaceae</taxon>
        <taxon>Glonium</taxon>
    </lineage>
</organism>
<dbReference type="OrthoDB" id="5135119at2759"/>
<protein>
    <submittedName>
        <fullName evidence="4">Phospholipase C</fullName>
    </submittedName>
</protein>
<sequence>MKLTLLSISSFALLSVTSALPHPKTQRSTDTWQTLRGNIKYVIYLMLENHSFDNIAGYWDFHPDIDNLNNITYCNAYTNPNWTVWGEPLNICAGPYEDEVPLLDPDHNFAGTSYEIYQKWTPSKTDVPTMGGFIERQSDKYNATPGDTSFVIKSYTQKESNILATIGQNFAFWDSYHAEHPGPTNPNRQFATSGSTCGFVDNTNQAYGWALNTTGTTCAKSIFQVLTEKGISWKNYYETDIIDSWMYEWVQQNAMDKLVHASEFYSDLANGTLPAFSYINPECCTIDSMHPTSNMAAGEQLVKHLYDSVRNSKYWDNALIIINFDEHGGFADHVPPPTNIPAPEDGITFTGLSDGHNVSYDFTRLGIRVPAFAISPFIPANTLIHDQGTTYASNSAYTHTSFLHFLQNLWELDGLNNRVQWAKTFETIFQDTPRQDTPQNLPTPIWHGGSGKPEPSPFYLLNQDYDYYKELD</sequence>
<feature type="non-terminal residue" evidence="4">
    <location>
        <position position="1"/>
    </location>
</feature>
<dbReference type="Gene3D" id="3.40.720.10">
    <property type="entry name" value="Alkaline Phosphatase, subunit A"/>
    <property type="match status" value="1"/>
</dbReference>
<name>A0A8E2F9N4_9PEZI</name>
<keyword evidence="5" id="KW-1185">Reference proteome</keyword>
<evidence type="ECO:0000256" key="1">
    <source>
        <dbReference type="ARBA" id="ARBA00022801"/>
    </source>
</evidence>
<keyword evidence="1" id="KW-0378">Hydrolase</keyword>
<evidence type="ECO:0000256" key="3">
    <source>
        <dbReference type="SAM" id="SignalP"/>
    </source>
</evidence>
<gene>
    <name evidence="4" type="ORF">AOQ84DRAFT_310935</name>
</gene>
<proteinExistence type="predicted"/>
<evidence type="ECO:0000256" key="2">
    <source>
        <dbReference type="SAM" id="MobiDB-lite"/>
    </source>
</evidence>
<dbReference type="Proteomes" id="UP000250140">
    <property type="component" value="Unassembled WGS sequence"/>
</dbReference>
<evidence type="ECO:0000313" key="5">
    <source>
        <dbReference type="Proteomes" id="UP000250140"/>
    </source>
</evidence>
<feature type="signal peptide" evidence="3">
    <location>
        <begin position="1"/>
        <end position="19"/>
    </location>
</feature>
<dbReference type="InterPro" id="IPR007312">
    <property type="entry name" value="Phosphoesterase"/>
</dbReference>